<dbReference type="Gene3D" id="1.25.40.10">
    <property type="entry name" value="Tetratricopeptide repeat domain"/>
    <property type="match status" value="4"/>
</dbReference>
<evidence type="ECO:0000256" key="3">
    <source>
        <dbReference type="PROSITE-ProRule" id="PRU00339"/>
    </source>
</evidence>
<dbReference type="GO" id="GO:0035269">
    <property type="term" value="P:protein O-linked glycosylation via mannose"/>
    <property type="evidence" value="ECO:0007669"/>
    <property type="project" value="TreeGrafter"/>
</dbReference>
<feature type="repeat" description="TPR" evidence="3">
    <location>
        <begin position="548"/>
        <end position="581"/>
    </location>
</feature>
<dbReference type="GO" id="GO:0000030">
    <property type="term" value="F:mannosyltransferase activity"/>
    <property type="evidence" value="ECO:0007669"/>
    <property type="project" value="TreeGrafter"/>
</dbReference>
<dbReference type="GO" id="GO:0030968">
    <property type="term" value="P:endoplasmic reticulum unfolded protein response"/>
    <property type="evidence" value="ECO:0007669"/>
    <property type="project" value="TreeGrafter"/>
</dbReference>
<dbReference type="InterPro" id="IPR052346">
    <property type="entry name" value="O-mannosyl-transferase_TMTC"/>
</dbReference>
<dbReference type="Pfam" id="PF13174">
    <property type="entry name" value="TPR_6"/>
    <property type="match status" value="1"/>
</dbReference>
<keyword evidence="2 3" id="KW-0802">TPR repeat</keyword>
<keyword evidence="1" id="KW-0677">Repeat</keyword>
<evidence type="ECO:0000256" key="1">
    <source>
        <dbReference type="ARBA" id="ARBA00022737"/>
    </source>
</evidence>
<dbReference type="AlphaFoldDB" id="A0A095ZHD0"/>
<dbReference type="PANTHER" id="PTHR44227:SF3">
    <property type="entry name" value="PROTEIN O-MANNOSYL-TRANSFERASE TMTC4"/>
    <property type="match status" value="1"/>
</dbReference>
<dbReference type="SUPFAM" id="SSF48452">
    <property type="entry name" value="TPR-like"/>
    <property type="match status" value="2"/>
</dbReference>
<evidence type="ECO:0000313" key="4">
    <source>
        <dbReference type="EMBL" id="KGF33741.1"/>
    </source>
</evidence>
<sequence length="598" mass="68604">MKQNLKICLNPILCCLLVGWMLTGLALSAWSQEPEDKPLTETDLKKMLFEDKQSQYHYLFLEAVCQLNAGKLQMADSLLHQCLVLNPQGAEAYYAQGRLLAQQKKDTLALEKFEKAAALQPENSHYQERVAQYYIGTGAYDKAIAAYERLYENDHQRTDVLSILGQLYNQQKNYDKMLSVLERIEQAEGTNEELTLSKMSVYEMMGDKDAARKTLQQLADSHPNDVNYRVMLGNWLMQHGGQKKAYKLFTQALEEEPDNGFVLASLYDYHNQVGDKEKAIALRDRILMSKDTEVQTKMTMLQQVIRDNEDHKRDSTEVLNLFKRMMKAHPKDADVASLAAAYMSLKKMPQDTVMAALQHVIDIAPDNSPARLQLLRMYLPGKNWKKIIALCEEGAQFTPDEMAYYYYMAWAHVQQDEQPKAIDALKRGMSTINDKSDTELVSEFYSMMGDLLHQQGDQQGAFAAYDSCLQWKDDNIACLNNYAYFLSEDGQNLKRAEQMSYKTVTASPNNATYLDTYAWILFMQERYTEAKLYIDQALKNDTDSVQSAVIIEHAGDIYAMNGNIDQALKYWQEALKLAPKDNQALIERKIKQKKYIKK</sequence>
<dbReference type="InterPro" id="IPR011990">
    <property type="entry name" value="TPR-like_helical_dom_sf"/>
</dbReference>
<evidence type="ECO:0000256" key="2">
    <source>
        <dbReference type="ARBA" id="ARBA00022803"/>
    </source>
</evidence>
<accession>A0A095ZHD0</accession>
<organism evidence="4 5">
    <name type="scientific">Hoylesella buccalis DNF00853</name>
    <dbReference type="NCBI Taxonomy" id="1401074"/>
    <lineage>
        <taxon>Bacteria</taxon>
        <taxon>Pseudomonadati</taxon>
        <taxon>Bacteroidota</taxon>
        <taxon>Bacteroidia</taxon>
        <taxon>Bacteroidales</taxon>
        <taxon>Prevotellaceae</taxon>
        <taxon>Hoylesella</taxon>
    </lineage>
</organism>
<dbReference type="SMART" id="SM00028">
    <property type="entry name" value="TPR"/>
    <property type="match status" value="9"/>
</dbReference>
<name>A0A095ZHD0_9BACT</name>
<proteinExistence type="predicted"/>
<feature type="repeat" description="TPR" evidence="3">
    <location>
        <begin position="226"/>
        <end position="259"/>
    </location>
</feature>
<reference evidence="4 5" key="1">
    <citation type="submission" date="2014-07" db="EMBL/GenBank/DDBJ databases">
        <authorList>
            <person name="McCorrison J."/>
            <person name="Sanka R."/>
            <person name="Torralba M."/>
            <person name="Gillis M."/>
            <person name="Haft D.H."/>
            <person name="Methe B."/>
            <person name="Sutton G."/>
            <person name="Nelson K.E."/>
        </authorList>
    </citation>
    <scope>NUCLEOTIDE SEQUENCE [LARGE SCALE GENOMIC DNA]</scope>
    <source>
        <strain evidence="4 5">DNF00853</strain>
    </source>
</reference>
<dbReference type="PROSITE" id="PS50005">
    <property type="entry name" value="TPR"/>
    <property type="match status" value="3"/>
</dbReference>
<dbReference type="InterPro" id="IPR019734">
    <property type="entry name" value="TPR_rpt"/>
</dbReference>
<dbReference type="PANTHER" id="PTHR44227">
    <property type="match status" value="1"/>
</dbReference>
<dbReference type="Pfam" id="PF13432">
    <property type="entry name" value="TPR_16"/>
    <property type="match status" value="2"/>
</dbReference>
<dbReference type="EMBL" id="JRNN01000078">
    <property type="protein sequence ID" value="KGF33741.1"/>
    <property type="molecule type" value="Genomic_DNA"/>
</dbReference>
<gene>
    <name evidence="4" type="ORF">HMPREF2137_09955</name>
</gene>
<dbReference type="InterPro" id="IPR013105">
    <property type="entry name" value="TPR_2"/>
</dbReference>
<protein>
    <submittedName>
        <fullName evidence="4">Uncharacterized protein</fullName>
    </submittedName>
</protein>
<comment type="caution">
    <text evidence="4">The sequence shown here is derived from an EMBL/GenBank/DDBJ whole genome shotgun (WGS) entry which is preliminary data.</text>
</comment>
<dbReference type="Pfam" id="PF13181">
    <property type="entry name" value="TPR_8"/>
    <property type="match status" value="1"/>
</dbReference>
<dbReference type="OrthoDB" id="9814220at2"/>
<evidence type="ECO:0000313" key="5">
    <source>
        <dbReference type="Proteomes" id="UP000029556"/>
    </source>
</evidence>
<feature type="repeat" description="TPR" evidence="3">
    <location>
        <begin position="90"/>
        <end position="123"/>
    </location>
</feature>
<dbReference type="Pfam" id="PF07719">
    <property type="entry name" value="TPR_2"/>
    <property type="match status" value="1"/>
</dbReference>
<dbReference type="Proteomes" id="UP000029556">
    <property type="component" value="Unassembled WGS sequence"/>
</dbReference>